<dbReference type="Pfam" id="PF17853">
    <property type="entry name" value="GGDEF_2"/>
    <property type="match status" value="1"/>
</dbReference>
<dbReference type="Gene3D" id="1.10.10.2840">
    <property type="entry name" value="PucR C-terminal helix-turn-helix domain"/>
    <property type="match status" value="1"/>
</dbReference>
<feature type="domain" description="Purine catabolism PurC-like" evidence="2">
    <location>
        <begin position="6"/>
        <end position="123"/>
    </location>
</feature>
<dbReference type="RefSeq" id="WP_306946672.1">
    <property type="nucleotide sequence ID" value="NZ_CP132976.1"/>
</dbReference>
<dbReference type="PANTHER" id="PTHR33744:SF7">
    <property type="entry name" value="PUCR FAMILY TRANSCRIPTIONAL REGULATOR"/>
    <property type="match status" value="1"/>
</dbReference>
<organism evidence="5 6">
    <name type="scientific">Achromobacter seleniivolatilans</name>
    <dbReference type="NCBI Taxonomy" id="3047478"/>
    <lineage>
        <taxon>Bacteria</taxon>
        <taxon>Pseudomonadati</taxon>
        <taxon>Pseudomonadota</taxon>
        <taxon>Betaproteobacteria</taxon>
        <taxon>Burkholderiales</taxon>
        <taxon>Alcaligenaceae</taxon>
        <taxon>Achromobacter</taxon>
    </lineage>
</organism>
<dbReference type="EMBL" id="CP132976">
    <property type="protein sequence ID" value="WMD22141.1"/>
    <property type="molecule type" value="Genomic_DNA"/>
</dbReference>
<dbReference type="InterPro" id="IPR012914">
    <property type="entry name" value="PucR_dom"/>
</dbReference>
<evidence type="ECO:0000259" key="3">
    <source>
        <dbReference type="Pfam" id="PF13556"/>
    </source>
</evidence>
<sequence length="520" mass="57318">MNIAEALASTILRDATVVAGEQGLLNEFTWVHMVDHPDIERWVKPGYLLLSTGYNWPKDDQDSVAMVRALHAAGLAGVVLAVPQFIAHFSPAAVTTAQELGLPLLELPWEVPFSSVTEELNTLLIRRKSQVLARIEEIHIALTNAAVSAHSLTDLAEALSVLLKRKVTFVDQEGVLLGGTHESEDDRTHERDYIVALHKTGGLKRIQDSISPVVMEPVAELGQAKRLGCPVRIGGGLAAIIWLDEEQVPLGELDVRATEHAALVAALHISHQRALHSQEERLGYAFVGSLLEGRFEDMPTARNRAAINGWNPDANYRVCLILLDEPLPLSRDGLIRLERLVQRLRQYLAQINEPALLFVSLNQITFLLSEKHDPEPLWRELGSKGAAMGVSRPHRGAEGMTLGGADVQSLADLLKPGRIHHFDEVMFPQALLGDANARALLIEKRLGPLRGEKSEALLETLEALCQEGFQLAGTSRRLGVHISTLRYRLERIESALGVSLENQSLRFELQVAIALMRLTE</sequence>
<evidence type="ECO:0000259" key="2">
    <source>
        <dbReference type="Pfam" id="PF07905"/>
    </source>
</evidence>
<dbReference type="InterPro" id="IPR025736">
    <property type="entry name" value="PucR_C-HTH_dom"/>
</dbReference>
<evidence type="ECO:0000313" key="6">
    <source>
        <dbReference type="Proteomes" id="UP001234798"/>
    </source>
</evidence>
<dbReference type="InterPro" id="IPR041522">
    <property type="entry name" value="CdaR_GGDEF"/>
</dbReference>
<keyword evidence="6" id="KW-1185">Reference proteome</keyword>
<dbReference type="Pfam" id="PF07905">
    <property type="entry name" value="PucR"/>
    <property type="match status" value="1"/>
</dbReference>
<name>A0ABY9M567_9BURK</name>
<dbReference type="InterPro" id="IPR029016">
    <property type="entry name" value="GAF-like_dom_sf"/>
</dbReference>
<dbReference type="PANTHER" id="PTHR33744">
    <property type="entry name" value="CARBOHYDRATE DIACID REGULATOR"/>
    <property type="match status" value="1"/>
</dbReference>
<dbReference type="InterPro" id="IPR042070">
    <property type="entry name" value="PucR_C-HTH_sf"/>
</dbReference>
<dbReference type="Gene3D" id="3.30.450.40">
    <property type="match status" value="1"/>
</dbReference>
<dbReference type="Proteomes" id="UP001234798">
    <property type="component" value="Chromosome"/>
</dbReference>
<evidence type="ECO:0000256" key="1">
    <source>
        <dbReference type="ARBA" id="ARBA00006754"/>
    </source>
</evidence>
<dbReference type="Pfam" id="PF13556">
    <property type="entry name" value="HTH_30"/>
    <property type="match status" value="1"/>
</dbReference>
<dbReference type="InterPro" id="IPR051448">
    <property type="entry name" value="CdaR-like_regulators"/>
</dbReference>
<feature type="domain" description="PucR C-terminal helix-turn-helix" evidence="3">
    <location>
        <begin position="457"/>
        <end position="514"/>
    </location>
</feature>
<protein>
    <submittedName>
        <fullName evidence="5">PucR family transcriptional regulator ligand-binding domain-containing protein</fullName>
    </submittedName>
</protein>
<reference evidence="5 6" key="1">
    <citation type="submission" date="2023-08" db="EMBL/GenBank/DDBJ databases">
        <title>Achromobacter seleniivolatilans sp. nov., isolated from seleniferous soil.</title>
        <authorList>
            <person name="Zhang S."/>
            <person name="Li K."/>
            <person name="Peng J."/>
            <person name="Zhao Q."/>
            <person name="Wang H."/>
            <person name="Guo Y."/>
        </authorList>
    </citation>
    <scope>NUCLEOTIDE SEQUENCE [LARGE SCALE GENOMIC DNA]</scope>
    <source>
        <strain evidence="5 6">R39</strain>
    </source>
</reference>
<feature type="domain" description="CdaR GGDEF-like" evidence="4">
    <location>
        <begin position="298"/>
        <end position="399"/>
    </location>
</feature>
<evidence type="ECO:0000259" key="4">
    <source>
        <dbReference type="Pfam" id="PF17853"/>
    </source>
</evidence>
<gene>
    <name evidence="5" type="ORF">RAS12_07125</name>
</gene>
<evidence type="ECO:0000313" key="5">
    <source>
        <dbReference type="EMBL" id="WMD22141.1"/>
    </source>
</evidence>
<accession>A0ABY9M567</accession>
<proteinExistence type="inferred from homology"/>
<comment type="similarity">
    <text evidence="1">Belongs to the CdaR family.</text>
</comment>